<keyword evidence="2" id="KW-1003">Cell membrane</keyword>
<dbReference type="Proteomes" id="UP000594261">
    <property type="component" value="Chromosome 3"/>
</dbReference>
<dbReference type="EMBL" id="LRBV02000003">
    <property type="status" value="NOT_ANNOTATED_CDS"/>
    <property type="molecule type" value="Genomic_DNA"/>
</dbReference>
<dbReference type="PANTHER" id="PTHR10783:SF104">
    <property type="entry name" value="PHOSPHATE TRANSPORTER PHO1 HOMOLOG 10"/>
    <property type="match status" value="1"/>
</dbReference>
<dbReference type="InterPro" id="IPR034092">
    <property type="entry name" value="PHO1_SPX"/>
</dbReference>
<evidence type="ECO:0000313" key="6">
    <source>
        <dbReference type="EnsemblPlants" id="QL03p069191:mrna"/>
    </source>
</evidence>
<reference evidence="6 7" key="1">
    <citation type="journal article" date="2016" name="G3 (Bethesda)">
        <title>First Draft Assembly and Annotation of the Genome of a California Endemic Oak Quercus lobata Nee (Fagaceae).</title>
        <authorList>
            <person name="Sork V.L."/>
            <person name="Fitz-Gibbon S.T."/>
            <person name="Puiu D."/>
            <person name="Crepeau M."/>
            <person name="Gugger P.F."/>
            <person name="Sherman R."/>
            <person name="Stevens K."/>
            <person name="Langley C.H."/>
            <person name="Pellegrini M."/>
            <person name="Salzberg S.L."/>
        </authorList>
    </citation>
    <scope>NUCLEOTIDE SEQUENCE [LARGE SCALE GENOMIC DNA]</scope>
    <source>
        <strain evidence="6 7">cv. SW786</strain>
    </source>
</reference>
<dbReference type="PROSITE" id="PS51382">
    <property type="entry name" value="SPX"/>
    <property type="match status" value="1"/>
</dbReference>
<keyword evidence="7" id="KW-1185">Reference proteome</keyword>
<organism evidence="6 7">
    <name type="scientific">Quercus lobata</name>
    <name type="common">Valley oak</name>
    <dbReference type="NCBI Taxonomy" id="97700"/>
    <lineage>
        <taxon>Eukaryota</taxon>
        <taxon>Viridiplantae</taxon>
        <taxon>Streptophyta</taxon>
        <taxon>Embryophyta</taxon>
        <taxon>Tracheophyta</taxon>
        <taxon>Spermatophyta</taxon>
        <taxon>Magnoliopsida</taxon>
        <taxon>eudicotyledons</taxon>
        <taxon>Gunneridae</taxon>
        <taxon>Pentapetalae</taxon>
        <taxon>rosids</taxon>
        <taxon>fabids</taxon>
        <taxon>Fagales</taxon>
        <taxon>Fagaceae</taxon>
        <taxon>Quercus</taxon>
    </lineage>
</organism>
<sequence>MRGVLQPLTNRDRNPFHGSAQLCISLPPMVITLLARAKGATPFINIPLLLPQETKWLIGGDKVSAVYSGAPDCLSITNWTRGYKQTKHPAKHNKASRKKPTLDKTFRGLHKEASNLPSKGDIEDQVIDVNTLQQDGSGQIYKTKFLRKSEEGGEVEVMFFRKLDEELNKVCNFYKDKVEALMHEAAVLNKQMDAFIALRVKVENPDLNGSSLTRCYLSNVSSKMPPTSTTCSRDRNPDTNDDHQQEESTAGPEVNSVSTAGCGCDHRDEVNKDDYKEDPLKILEHVKINNTLESPISTIKGVFKDSKKEDLSFNKEELRKVEERLRHVFVEFYHKLRLLKHYSFMNLAAFSKIMKKYEKITRRRAARLYMRIVDDSYLGNSDEVSYFYLRSIIILVNHT</sequence>
<evidence type="ECO:0000259" key="5">
    <source>
        <dbReference type="PROSITE" id="PS51382"/>
    </source>
</evidence>
<dbReference type="Pfam" id="PF03105">
    <property type="entry name" value="SPX"/>
    <property type="match status" value="1"/>
</dbReference>
<evidence type="ECO:0000256" key="2">
    <source>
        <dbReference type="ARBA" id="ARBA00022475"/>
    </source>
</evidence>
<accession>A0A7N2LBG3</accession>
<evidence type="ECO:0000313" key="7">
    <source>
        <dbReference type="Proteomes" id="UP000594261"/>
    </source>
</evidence>
<dbReference type="EnsemblPlants" id="QL03p069191:mrna">
    <property type="protein sequence ID" value="QL03p069191:mrna"/>
    <property type="gene ID" value="QL03p069191"/>
</dbReference>
<dbReference type="AlphaFoldDB" id="A0A7N2LBG3"/>
<dbReference type="GO" id="GO:0005886">
    <property type="term" value="C:plasma membrane"/>
    <property type="evidence" value="ECO:0007669"/>
    <property type="project" value="UniProtKB-SubCell"/>
</dbReference>
<feature type="compositionally biased region" description="Polar residues" evidence="4">
    <location>
        <begin position="219"/>
        <end position="231"/>
    </location>
</feature>
<feature type="domain" description="SPX" evidence="5">
    <location>
        <begin position="1"/>
        <end position="371"/>
    </location>
</feature>
<dbReference type="InterPro" id="IPR004331">
    <property type="entry name" value="SPX_dom"/>
</dbReference>
<reference evidence="6" key="2">
    <citation type="submission" date="2021-01" db="UniProtKB">
        <authorList>
            <consortium name="EnsemblPlants"/>
        </authorList>
    </citation>
    <scope>IDENTIFICATION</scope>
</reference>
<dbReference type="Gramene" id="QL03p069191:mrna">
    <property type="protein sequence ID" value="QL03p069191:mrna"/>
    <property type="gene ID" value="QL03p069191"/>
</dbReference>
<dbReference type="GO" id="GO:0000822">
    <property type="term" value="F:inositol hexakisphosphate binding"/>
    <property type="evidence" value="ECO:0007669"/>
    <property type="project" value="TreeGrafter"/>
</dbReference>
<comment type="function">
    <text evidence="3">May transport inorganic phosphate (Pi).</text>
</comment>
<dbReference type="InParanoid" id="A0A7N2LBG3"/>
<protein>
    <recommendedName>
        <fullName evidence="5">SPX domain-containing protein</fullName>
    </recommendedName>
</protein>
<evidence type="ECO:0000256" key="3">
    <source>
        <dbReference type="ARBA" id="ARBA00043939"/>
    </source>
</evidence>
<feature type="region of interest" description="Disordered" evidence="4">
    <location>
        <begin position="219"/>
        <end position="258"/>
    </location>
</feature>
<name>A0A7N2LBG3_QUELO</name>
<evidence type="ECO:0000256" key="1">
    <source>
        <dbReference type="ARBA" id="ARBA00004651"/>
    </source>
</evidence>
<evidence type="ECO:0000256" key="4">
    <source>
        <dbReference type="SAM" id="MobiDB-lite"/>
    </source>
</evidence>
<dbReference type="GO" id="GO:0006817">
    <property type="term" value="P:phosphate ion transport"/>
    <property type="evidence" value="ECO:0007669"/>
    <property type="project" value="TreeGrafter"/>
</dbReference>
<dbReference type="PANTHER" id="PTHR10783">
    <property type="entry name" value="XENOTROPIC AND POLYTROPIC RETROVIRUS RECEPTOR 1-RELATED"/>
    <property type="match status" value="1"/>
</dbReference>
<keyword evidence="2" id="KW-0472">Membrane</keyword>
<feature type="compositionally biased region" description="Basic and acidic residues" evidence="4">
    <location>
        <begin position="232"/>
        <end position="246"/>
    </location>
</feature>
<dbReference type="GO" id="GO:0016036">
    <property type="term" value="P:cellular response to phosphate starvation"/>
    <property type="evidence" value="ECO:0007669"/>
    <property type="project" value="TreeGrafter"/>
</dbReference>
<dbReference type="GO" id="GO:0005802">
    <property type="term" value="C:trans-Golgi network"/>
    <property type="evidence" value="ECO:0007669"/>
    <property type="project" value="TreeGrafter"/>
</dbReference>
<dbReference type="CDD" id="cd14476">
    <property type="entry name" value="SPX_PHO1_like"/>
    <property type="match status" value="1"/>
</dbReference>
<proteinExistence type="predicted"/>
<comment type="subcellular location">
    <subcellularLocation>
        <location evidence="1">Cell membrane</location>
        <topology evidence="1">Multi-pass membrane protein</topology>
    </subcellularLocation>
</comment>
<dbReference type="OMA" id="GECIKKQ"/>